<feature type="region of interest" description="Disordered" evidence="1">
    <location>
        <begin position="91"/>
        <end position="111"/>
    </location>
</feature>
<feature type="region of interest" description="Disordered" evidence="1">
    <location>
        <begin position="126"/>
        <end position="164"/>
    </location>
</feature>
<evidence type="ECO:0000256" key="1">
    <source>
        <dbReference type="SAM" id="MobiDB-lite"/>
    </source>
</evidence>
<feature type="compositionally biased region" description="Basic and acidic residues" evidence="1">
    <location>
        <begin position="130"/>
        <end position="142"/>
    </location>
</feature>
<dbReference type="AlphaFoldDB" id="A0A368QA53"/>
<dbReference type="EMBL" id="CM003530">
    <property type="protein sequence ID" value="RCV14819.1"/>
    <property type="molecule type" value="Genomic_DNA"/>
</dbReference>
<sequence>MEGVRHSCIPRTREPSIVPKTAIGSIKWAEKSRLIFNRRILDRISGIPRALVEPRHQLIRTVHFPSVSLHYSIGSSEARASRLLAAASITPVPPPHGATRPSPPDGGGAARGGCLLALVAETPKRRSHRRFDVGDRERRSWSHDANAPRGLGRGVRPLSPGSHEPVQAERLISPASQLATRKHGEAAALCLPPPPTHFSAYELRLACASPR</sequence>
<protein>
    <submittedName>
        <fullName evidence="2">Uncharacterized protein</fullName>
    </submittedName>
</protein>
<gene>
    <name evidence="2" type="ORF">SETIT_3G009000v2</name>
</gene>
<reference evidence="2" key="2">
    <citation type="submission" date="2015-07" db="EMBL/GenBank/DDBJ databases">
        <authorList>
            <person name="Noorani M."/>
        </authorList>
    </citation>
    <scope>NUCLEOTIDE SEQUENCE</scope>
    <source>
        <strain evidence="2">Yugu1</strain>
    </source>
</reference>
<dbReference type="EMBL" id="CM003530">
    <property type="protein sequence ID" value="RCV14821.1"/>
    <property type="molecule type" value="Genomic_DNA"/>
</dbReference>
<dbReference type="EMBL" id="CM003530">
    <property type="protein sequence ID" value="RCV14820.1"/>
    <property type="molecule type" value="Genomic_DNA"/>
</dbReference>
<evidence type="ECO:0000313" key="2">
    <source>
        <dbReference type="EMBL" id="RCV14819.1"/>
    </source>
</evidence>
<name>A0A368QA53_SETIT</name>
<proteinExistence type="predicted"/>
<organism evidence="2">
    <name type="scientific">Setaria italica</name>
    <name type="common">Foxtail millet</name>
    <name type="synonym">Panicum italicum</name>
    <dbReference type="NCBI Taxonomy" id="4555"/>
    <lineage>
        <taxon>Eukaryota</taxon>
        <taxon>Viridiplantae</taxon>
        <taxon>Streptophyta</taxon>
        <taxon>Embryophyta</taxon>
        <taxon>Tracheophyta</taxon>
        <taxon>Spermatophyta</taxon>
        <taxon>Magnoliopsida</taxon>
        <taxon>Liliopsida</taxon>
        <taxon>Poales</taxon>
        <taxon>Poaceae</taxon>
        <taxon>PACMAD clade</taxon>
        <taxon>Panicoideae</taxon>
        <taxon>Panicodae</taxon>
        <taxon>Paniceae</taxon>
        <taxon>Cenchrinae</taxon>
        <taxon>Setaria</taxon>
    </lineage>
</organism>
<dbReference type="EMBL" id="CM003530">
    <property type="protein sequence ID" value="RCV14818.1"/>
    <property type="molecule type" value="Genomic_DNA"/>
</dbReference>
<accession>A0A368QA53</accession>
<feature type="compositionally biased region" description="Pro residues" evidence="1">
    <location>
        <begin position="91"/>
        <end position="104"/>
    </location>
</feature>
<reference evidence="2" key="1">
    <citation type="journal article" date="2012" name="Nat. Biotechnol.">
        <title>Reference genome sequence of the model plant Setaria.</title>
        <authorList>
            <person name="Bennetzen J.L."/>
            <person name="Schmutz J."/>
            <person name="Wang H."/>
            <person name="Percifield R."/>
            <person name="Hawkins J."/>
            <person name="Pontaroli A.C."/>
            <person name="Estep M."/>
            <person name="Feng L."/>
            <person name="Vaughn J.N."/>
            <person name="Grimwood J."/>
            <person name="Jenkins J."/>
            <person name="Barry K."/>
            <person name="Lindquist E."/>
            <person name="Hellsten U."/>
            <person name="Deshpande S."/>
            <person name="Wang X."/>
            <person name="Wu X."/>
            <person name="Mitros T."/>
            <person name="Triplett J."/>
            <person name="Yang X."/>
            <person name="Ye C.Y."/>
            <person name="Mauro-Herrera M."/>
            <person name="Wang L."/>
            <person name="Li P."/>
            <person name="Sharma M."/>
            <person name="Sharma R."/>
            <person name="Ronald P.C."/>
            <person name="Panaud O."/>
            <person name="Kellogg E.A."/>
            <person name="Brutnell T.P."/>
            <person name="Doust A.N."/>
            <person name="Tuskan G.A."/>
            <person name="Rokhsar D."/>
            <person name="Devos K.M."/>
        </authorList>
    </citation>
    <scope>NUCLEOTIDE SEQUENCE [LARGE SCALE GENOMIC DNA]</scope>
    <source>
        <strain evidence="2">Yugu1</strain>
    </source>
</reference>